<dbReference type="Gene3D" id="2.60.120.200">
    <property type="match status" value="1"/>
</dbReference>
<dbReference type="Pfam" id="PF04616">
    <property type="entry name" value="Glyco_hydro_43"/>
    <property type="match status" value="1"/>
</dbReference>
<protein>
    <recommendedName>
        <fullName evidence="6">Beta-xylosidase C-terminal Concanavalin A-like domain-containing protein</fullName>
    </recommendedName>
</protein>
<evidence type="ECO:0000259" key="6">
    <source>
        <dbReference type="Pfam" id="PF17851"/>
    </source>
</evidence>
<dbReference type="InterPro" id="IPR006710">
    <property type="entry name" value="Glyco_hydro_43"/>
</dbReference>
<evidence type="ECO:0000256" key="5">
    <source>
        <dbReference type="RuleBase" id="RU361187"/>
    </source>
</evidence>
<feature type="site" description="Important for catalytic activity, responsible for pKa modulation of the active site Glu and correct orientation of both the proton donor and substrate" evidence="4">
    <location>
        <position position="62"/>
    </location>
</feature>
<dbReference type="Proteomes" id="UP001265746">
    <property type="component" value="Unassembled WGS sequence"/>
</dbReference>
<evidence type="ECO:0000313" key="7">
    <source>
        <dbReference type="EMBL" id="KAK2602252.1"/>
    </source>
</evidence>
<name>A0AAD9S8V2_PHOAM</name>
<dbReference type="GO" id="GO:0005975">
    <property type="term" value="P:carbohydrate metabolic process"/>
    <property type="evidence" value="ECO:0007669"/>
    <property type="project" value="InterPro"/>
</dbReference>
<dbReference type="InterPro" id="IPR023296">
    <property type="entry name" value="Glyco_hydro_beta-prop_sf"/>
</dbReference>
<dbReference type="InterPro" id="IPR041542">
    <property type="entry name" value="GH43_C2"/>
</dbReference>
<dbReference type="InterPro" id="IPR013320">
    <property type="entry name" value="ConA-like_dom_sf"/>
</dbReference>
<dbReference type="SUPFAM" id="SSF75005">
    <property type="entry name" value="Arabinanase/levansucrase/invertase"/>
    <property type="match status" value="1"/>
</dbReference>
<keyword evidence="3 5" id="KW-0326">Glycosidase</keyword>
<dbReference type="GO" id="GO:0004553">
    <property type="term" value="F:hydrolase activity, hydrolyzing O-glycosyl compounds"/>
    <property type="evidence" value="ECO:0007669"/>
    <property type="project" value="InterPro"/>
</dbReference>
<dbReference type="SUPFAM" id="SSF49899">
    <property type="entry name" value="Concanavalin A-like lectins/glucanases"/>
    <property type="match status" value="1"/>
</dbReference>
<evidence type="ECO:0000256" key="1">
    <source>
        <dbReference type="ARBA" id="ARBA00009865"/>
    </source>
</evidence>
<organism evidence="7 8">
    <name type="scientific">Phomopsis amygdali</name>
    <name type="common">Fusicoccum amygdali</name>
    <dbReference type="NCBI Taxonomy" id="1214568"/>
    <lineage>
        <taxon>Eukaryota</taxon>
        <taxon>Fungi</taxon>
        <taxon>Dikarya</taxon>
        <taxon>Ascomycota</taxon>
        <taxon>Pezizomycotina</taxon>
        <taxon>Sordariomycetes</taxon>
        <taxon>Sordariomycetidae</taxon>
        <taxon>Diaporthales</taxon>
        <taxon>Diaporthaceae</taxon>
        <taxon>Diaporthe</taxon>
    </lineage>
</organism>
<dbReference type="AlphaFoldDB" id="A0AAD9S8V2"/>
<dbReference type="InterPro" id="IPR051795">
    <property type="entry name" value="Glycosyl_Hydrlase_43"/>
</dbReference>
<reference evidence="7" key="1">
    <citation type="submission" date="2023-06" db="EMBL/GenBank/DDBJ databases">
        <authorList>
            <person name="Noh H."/>
        </authorList>
    </citation>
    <scope>NUCLEOTIDE SEQUENCE</scope>
    <source>
        <strain evidence="7">DUCC20226</strain>
    </source>
</reference>
<dbReference type="Pfam" id="PF17851">
    <property type="entry name" value="GH43_C2"/>
    <property type="match status" value="1"/>
</dbReference>
<proteinExistence type="inferred from homology"/>
<dbReference type="PANTHER" id="PTHR42812:SF12">
    <property type="entry name" value="BETA-XYLOSIDASE-RELATED"/>
    <property type="match status" value="1"/>
</dbReference>
<evidence type="ECO:0000256" key="4">
    <source>
        <dbReference type="PIRSR" id="PIRSR606710-2"/>
    </source>
</evidence>
<dbReference type="PANTHER" id="PTHR42812">
    <property type="entry name" value="BETA-XYLOSIDASE"/>
    <property type="match status" value="1"/>
</dbReference>
<dbReference type="Gene3D" id="2.115.10.20">
    <property type="entry name" value="Glycosyl hydrolase domain, family 43"/>
    <property type="match status" value="1"/>
</dbReference>
<sequence length="438" mass="49604">MVASAGLFAPTIRHHGGVFYIVCTNCFHHEDAWRYENFLISCKDIASDTWSDPLYFPFQGIDPDIFFDDDGRVYVQGSWQMDRLKQPSCTIKQFEIDLTTGKPLTEPREIWGGFAKYDTEGPHIYKRGEWYYLLVAEGGTFEHHLLSISRSRNVAGPYESFAGNPILTADGKNEYIQNVGHGDLFQDEHRNWWAAVLGVRNEPGQPLGRESFLAPVDWPEGGWPQVSQPVMKFGRHAIVEIGFRQNFPHVKRQEDCYIRNPDLSHYHLDGDTEHMITLRATPNSLSTRTGTTTFIGKRQRSFHSVSTTILHLLNPSANPADLVAGLALYKDHLRHASVAYNLSASQVQLNICNSASRIHRTKTREIAPKVDRLGFRIVASPENYIFFFRDESASGSWVELGCLDVQDFHAREFTGPIFGIFATGDNRDVVFSGFAVEQ</sequence>
<keyword evidence="2 5" id="KW-0378">Hydrolase</keyword>
<gene>
    <name evidence="7" type="ORF">N8I77_008801</name>
</gene>
<feature type="domain" description="Beta-xylosidase C-terminal Concanavalin A-like" evidence="6">
    <location>
        <begin position="257"/>
        <end position="425"/>
    </location>
</feature>
<comment type="caution">
    <text evidence="7">The sequence shown here is derived from an EMBL/GenBank/DDBJ whole genome shotgun (WGS) entry which is preliminary data.</text>
</comment>
<evidence type="ECO:0000313" key="8">
    <source>
        <dbReference type="Proteomes" id="UP001265746"/>
    </source>
</evidence>
<keyword evidence="8" id="KW-1185">Reference proteome</keyword>
<dbReference type="EMBL" id="JAUJFL010000005">
    <property type="protein sequence ID" value="KAK2602252.1"/>
    <property type="molecule type" value="Genomic_DNA"/>
</dbReference>
<comment type="similarity">
    <text evidence="1 5">Belongs to the glycosyl hydrolase 43 family.</text>
</comment>
<evidence type="ECO:0000256" key="3">
    <source>
        <dbReference type="ARBA" id="ARBA00023295"/>
    </source>
</evidence>
<evidence type="ECO:0000256" key="2">
    <source>
        <dbReference type="ARBA" id="ARBA00022801"/>
    </source>
</evidence>
<accession>A0AAD9S8V2</accession>